<dbReference type="PROSITE" id="PS51873">
    <property type="entry name" value="TRIAD"/>
    <property type="match status" value="1"/>
</dbReference>
<dbReference type="GO" id="GO:0008270">
    <property type="term" value="F:zinc ion binding"/>
    <property type="evidence" value="ECO:0007669"/>
    <property type="project" value="UniProtKB-KW"/>
</dbReference>
<dbReference type="GO" id="GO:0061630">
    <property type="term" value="F:ubiquitin protein ligase activity"/>
    <property type="evidence" value="ECO:0007669"/>
    <property type="project" value="UniProtKB-EC"/>
</dbReference>
<gene>
    <name evidence="16" type="ORF">CTHT_0065370</name>
</gene>
<evidence type="ECO:0000256" key="5">
    <source>
        <dbReference type="ARBA" id="ARBA00022723"/>
    </source>
</evidence>
<dbReference type="OMA" id="PRSWCQG"/>
<evidence type="ECO:0000256" key="12">
    <source>
        <dbReference type="SAM" id="MobiDB-lite"/>
    </source>
</evidence>
<accession>G0SG80</accession>
<feature type="compositionally biased region" description="Acidic residues" evidence="12">
    <location>
        <begin position="312"/>
        <end position="322"/>
    </location>
</feature>
<comment type="pathway">
    <text evidence="2">Protein modification; protein ubiquitination.</text>
</comment>
<evidence type="ECO:0000256" key="9">
    <source>
        <dbReference type="ARBA" id="ARBA00022833"/>
    </source>
</evidence>
<dbReference type="PANTHER" id="PTHR11685">
    <property type="entry name" value="RBR FAMILY RING FINGER AND IBR DOMAIN-CONTAINING"/>
    <property type="match status" value="1"/>
</dbReference>
<dbReference type="OrthoDB" id="1431934at2759"/>
<dbReference type="Pfam" id="PF22191">
    <property type="entry name" value="IBR_1"/>
    <property type="match status" value="1"/>
</dbReference>
<keyword evidence="8" id="KW-0833">Ubl conjugation pathway</keyword>
<dbReference type="eggNOG" id="KOG1814">
    <property type="taxonomic scope" value="Eukaryota"/>
</dbReference>
<dbReference type="InterPro" id="IPR013083">
    <property type="entry name" value="Znf_RING/FYVE/PHD"/>
</dbReference>
<dbReference type="InterPro" id="IPR006575">
    <property type="entry name" value="RWD_dom"/>
</dbReference>
<evidence type="ECO:0000256" key="2">
    <source>
        <dbReference type="ARBA" id="ARBA00004906"/>
    </source>
</evidence>
<keyword evidence="6" id="KW-0677">Repeat</keyword>
<dbReference type="SUPFAM" id="SSF54495">
    <property type="entry name" value="UBC-like"/>
    <property type="match status" value="1"/>
</dbReference>
<dbReference type="HOGENOM" id="CLU_021364_3_0_1"/>
<keyword evidence="17" id="KW-1185">Reference proteome</keyword>
<evidence type="ECO:0000256" key="1">
    <source>
        <dbReference type="ARBA" id="ARBA00001798"/>
    </source>
</evidence>
<dbReference type="InterPro" id="IPR031127">
    <property type="entry name" value="E3_UB_ligase_RBR"/>
</dbReference>
<organism evidence="17">
    <name type="scientific">Chaetomium thermophilum (strain DSM 1495 / CBS 144.50 / IMI 039719)</name>
    <name type="common">Thermochaetoides thermophila</name>
    <dbReference type="NCBI Taxonomy" id="759272"/>
    <lineage>
        <taxon>Eukaryota</taxon>
        <taxon>Fungi</taxon>
        <taxon>Dikarya</taxon>
        <taxon>Ascomycota</taxon>
        <taxon>Pezizomycotina</taxon>
        <taxon>Sordariomycetes</taxon>
        <taxon>Sordariomycetidae</taxon>
        <taxon>Sordariales</taxon>
        <taxon>Chaetomiaceae</taxon>
        <taxon>Thermochaetoides</taxon>
    </lineage>
</organism>
<evidence type="ECO:0000259" key="13">
    <source>
        <dbReference type="PROSITE" id="PS50089"/>
    </source>
</evidence>
<evidence type="ECO:0000256" key="6">
    <source>
        <dbReference type="ARBA" id="ARBA00022737"/>
    </source>
</evidence>
<comment type="catalytic activity">
    <reaction evidence="1">
        <text>[E2 ubiquitin-conjugating enzyme]-S-ubiquitinyl-L-cysteine + [acceptor protein]-L-lysine = [E2 ubiquitin-conjugating enzyme]-L-cysteine + [acceptor protein]-N(6)-ubiquitinyl-L-lysine.</text>
        <dbReference type="EC" id="2.3.2.31"/>
    </reaction>
</comment>
<evidence type="ECO:0000256" key="3">
    <source>
        <dbReference type="ARBA" id="ARBA00012251"/>
    </source>
</evidence>
<evidence type="ECO:0000256" key="8">
    <source>
        <dbReference type="ARBA" id="ARBA00022786"/>
    </source>
</evidence>
<dbReference type="Pfam" id="PF01485">
    <property type="entry name" value="IBR"/>
    <property type="match status" value="1"/>
</dbReference>
<feature type="domain" description="RWD" evidence="14">
    <location>
        <begin position="11"/>
        <end position="143"/>
    </location>
</feature>
<dbReference type="Proteomes" id="UP000008066">
    <property type="component" value="Unassembled WGS sequence"/>
</dbReference>
<dbReference type="Gene3D" id="3.10.110.10">
    <property type="entry name" value="Ubiquitin Conjugating Enzyme"/>
    <property type="match status" value="1"/>
</dbReference>
<dbReference type="InterPro" id="IPR017907">
    <property type="entry name" value="Znf_RING_CS"/>
</dbReference>
<dbReference type="CDD" id="cd20341">
    <property type="entry name" value="BRcat_RBR_RNF14"/>
    <property type="match status" value="1"/>
</dbReference>
<evidence type="ECO:0000259" key="14">
    <source>
        <dbReference type="PROSITE" id="PS50908"/>
    </source>
</evidence>
<evidence type="ECO:0000256" key="10">
    <source>
        <dbReference type="ARBA" id="ARBA00044508"/>
    </source>
</evidence>
<keyword evidence="4" id="KW-0808">Transferase</keyword>
<keyword evidence="7 11" id="KW-0863">Zinc-finger</keyword>
<dbReference type="CDD" id="cd20354">
    <property type="entry name" value="Rcat_RBR_RNF14"/>
    <property type="match status" value="1"/>
</dbReference>
<evidence type="ECO:0000256" key="4">
    <source>
        <dbReference type="ARBA" id="ARBA00022679"/>
    </source>
</evidence>
<dbReference type="KEGG" id="cthr:CTHT_0065370"/>
<name>G0SG80_CHATD</name>
<evidence type="ECO:0000313" key="17">
    <source>
        <dbReference type="Proteomes" id="UP000008066"/>
    </source>
</evidence>
<dbReference type="Gene3D" id="1.20.120.1750">
    <property type="match status" value="1"/>
</dbReference>
<feature type="region of interest" description="Disordered" evidence="12">
    <location>
        <begin position="303"/>
        <end position="322"/>
    </location>
</feature>
<dbReference type="PROSITE" id="PS50089">
    <property type="entry name" value="ZF_RING_2"/>
    <property type="match status" value="1"/>
</dbReference>
<evidence type="ECO:0000259" key="15">
    <source>
        <dbReference type="PROSITE" id="PS51873"/>
    </source>
</evidence>
<dbReference type="STRING" id="759272.G0SG80"/>
<dbReference type="Gene3D" id="3.30.40.10">
    <property type="entry name" value="Zinc/RING finger domain, C3HC4 (zinc finger)"/>
    <property type="match status" value="1"/>
</dbReference>
<dbReference type="GeneID" id="18260575"/>
<proteinExistence type="inferred from homology"/>
<dbReference type="InterPro" id="IPR044066">
    <property type="entry name" value="TRIAD_supradom"/>
</dbReference>
<dbReference type="SMART" id="SM00647">
    <property type="entry name" value="IBR"/>
    <property type="match status" value="2"/>
</dbReference>
<dbReference type="GO" id="GO:0016567">
    <property type="term" value="P:protein ubiquitination"/>
    <property type="evidence" value="ECO:0007669"/>
    <property type="project" value="InterPro"/>
</dbReference>
<dbReference type="InterPro" id="IPR001841">
    <property type="entry name" value="Znf_RING"/>
</dbReference>
<sequence>MATDPESQRDIELSSLEAIYPEIQHPVPDNPYTFVLALPITPPKPVTVFSRRPDSDLASQAHTDAGHSQEVVHLPALRLEVSLGPNYPETEPPKVTISAQPAWVPQDKLSQLEAEVSNLWESLGRDMVVFSFIDHVQQAADEVFGLINEKGVLEVDSGLMIALLDYDFEARRAAFAKETFDCGICLEPKKGSVCHRMLDCGHVFCVQCLQDFYNAAIKEGDIAAVRCLEPGCAKERANAVSDKRRKKQAESVSPSELLQIPLDKDVVKRYVDLKYKIALETDKNTVYCPRSWCNGAARSKRHKKPQGLELPEASDDEDNEESEEDDERLAICVDCNFAFCKRCKKSWHGPFVYCKRTVEEKNQGQTIEDLATLEYIRRYTSPCPSCDAPVQKTAGCNHMRCSRCDTHFCYLCSAWLEPSNPYRHFNGGSPYCTGRLWELEAGQEAWDVDIERDLQGGPATDPNRDPFATHVFNYDQPEQRAAALDDARFDMRAAIMDFVGFDDDEVLGMQAALVPPAEQPAAAGAQQQDEAEQAHGLPEDPGQLRLRPTQSGVLLLRLLLLRGEENEDGDRLIDLLAEVAQPLVSDEQQQQDREEEGIIIGPLVEEEQMLRGVDVQELELPVVAELGLFLIIKDIT</sequence>
<dbReference type="InterPro" id="IPR047548">
    <property type="entry name" value="Rcat_RBR_RNF14"/>
</dbReference>
<comment type="similarity">
    <text evidence="10">Belongs to the RBR family. RNF14 subfamily.</text>
</comment>
<dbReference type="EMBL" id="GL988047">
    <property type="protein sequence ID" value="EGS17219.1"/>
    <property type="molecule type" value="Genomic_DNA"/>
</dbReference>
<evidence type="ECO:0000313" key="16">
    <source>
        <dbReference type="EMBL" id="EGS17219.1"/>
    </source>
</evidence>
<feature type="domain" description="RING-type" evidence="13">
    <location>
        <begin position="182"/>
        <end position="227"/>
    </location>
</feature>
<dbReference type="AlphaFoldDB" id="G0SG80"/>
<protein>
    <recommendedName>
        <fullName evidence="3">RBR-type E3 ubiquitin transferase</fullName>
        <ecNumber evidence="3">2.3.2.31</ecNumber>
    </recommendedName>
</protein>
<dbReference type="CDD" id="cd23134">
    <property type="entry name" value="RING-HC_ITT1-like"/>
    <property type="match status" value="1"/>
</dbReference>
<dbReference type="RefSeq" id="XP_006696837.1">
    <property type="nucleotide sequence ID" value="XM_006696774.1"/>
</dbReference>
<dbReference type="FunFam" id="3.30.40.10:FF:000416">
    <property type="entry name" value="RBR-type E3 ubiquitin transferase"/>
    <property type="match status" value="1"/>
</dbReference>
<dbReference type="PROSITE" id="PS50908">
    <property type="entry name" value="RWD"/>
    <property type="match status" value="1"/>
</dbReference>
<keyword evidence="9" id="KW-0862">Zinc</keyword>
<dbReference type="CDD" id="cd23820">
    <property type="entry name" value="RWD_RNF14"/>
    <property type="match status" value="1"/>
</dbReference>
<dbReference type="InterPro" id="IPR016135">
    <property type="entry name" value="UBQ-conjugating_enzyme/RWD"/>
</dbReference>
<feature type="domain" description="RING-type" evidence="15">
    <location>
        <begin position="178"/>
        <end position="436"/>
    </location>
</feature>
<dbReference type="PROSITE" id="PS00518">
    <property type="entry name" value="ZF_RING_1"/>
    <property type="match status" value="1"/>
</dbReference>
<evidence type="ECO:0000256" key="11">
    <source>
        <dbReference type="PROSITE-ProRule" id="PRU00175"/>
    </source>
</evidence>
<feature type="compositionally biased region" description="Low complexity" evidence="12">
    <location>
        <begin position="517"/>
        <end position="528"/>
    </location>
</feature>
<evidence type="ECO:0000256" key="7">
    <source>
        <dbReference type="ARBA" id="ARBA00022771"/>
    </source>
</evidence>
<feature type="region of interest" description="Disordered" evidence="12">
    <location>
        <begin position="517"/>
        <end position="543"/>
    </location>
</feature>
<dbReference type="SMART" id="SM00591">
    <property type="entry name" value="RWD"/>
    <property type="match status" value="1"/>
</dbReference>
<reference evidence="16 17" key="1">
    <citation type="journal article" date="2011" name="Cell">
        <title>Insight into structure and assembly of the nuclear pore complex by utilizing the genome of a eukaryotic thermophile.</title>
        <authorList>
            <person name="Amlacher S."/>
            <person name="Sarges P."/>
            <person name="Flemming D."/>
            <person name="van Noort V."/>
            <person name="Kunze R."/>
            <person name="Devos D.P."/>
            <person name="Arumugam M."/>
            <person name="Bork P."/>
            <person name="Hurt E."/>
        </authorList>
    </citation>
    <scope>NUCLEOTIDE SEQUENCE [LARGE SCALE GENOMIC DNA]</scope>
    <source>
        <strain evidence="17">DSM 1495 / CBS 144.50 / IMI 039719</strain>
    </source>
</reference>
<dbReference type="SUPFAM" id="SSF57850">
    <property type="entry name" value="RING/U-box"/>
    <property type="match status" value="2"/>
</dbReference>
<keyword evidence="5" id="KW-0479">Metal-binding</keyword>
<dbReference type="EC" id="2.3.2.31" evidence="3"/>
<dbReference type="InterPro" id="IPR002867">
    <property type="entry name" value="IBR_dom"/>
</dbReference>
<dbReference type="Pfam" id="PF05773">
    <property type="entry name" value="RWD"/>
    <property type="match status" value="1"/>
</dbReference>